<feature type="chain" id="PRO_5016984601" description="Knottin scorpion toxin-like domain-containing protein" evidence="1">
    <location>
        <begin position="25"/>
        <end position="95"/>
    </location>
</feature>
<dbReference type="Proteomes" id="UP000252519">
    <property type="component" value="Unassembled WGS sequence"/>
</dbReference>
<accession>A0A368H060</accession>
<protein>
    <recommendedName>
        <fullName evidence="4">Knottin scorpion toxin-like domain-containing protein</fullName>
    </recommendedName>
</protein>
<keyword evidence="3" id="KW-1185">Reference proteome</keyword>
<name>A0A368H060_ANCCA</name>
<evidence type="ECO:0000256" key="1">
    <source>
        <dbReference type="SAM" id="SignalP"/>
    </source>
</evidence>
<sequence length="95" mass="10762">MKYLPIFALLIIVLDFALLTVARGRLPFNRIRMSNICAEKNGFLPKKAHEQCQSACEELKCMKGACFKARGTDVKTCKCFKCVVLNNPKDKKPPR</sequence>
<keyword evidence="1" id="KW-0732">Signal</keyword>
<comment type="caution">
    <text evidence="2">The sequence shown here is derived from an EMBL/GenBank/DDBJ whole genome shotgun (WGS) entry which is preliminary data.</text>
</comment>
<evidence type="ECO:0000313" key="2">
    <source>
        <dbReference type="EMBL" id="RCN48665.1"/>
    </source>
</evidence>
<reference evidence="2 3" key="1">
    <citation type="submission" date="2014-10" db="EMBL/GenBank/DDBJ databases">
        <title>Draft genome of the hookworm Ancylostoma caninum.</title>
        <authorList>
            <person name="Mitreva M."/>
        </authorList>
    </citation>
    <scope>NUCLEOTIDE SEQUENCE [LARGE SCALE GENOMIC DNA]</scope>
    <source>
        <strain evidence="2 3">Baltimore</strain>
    </source>
</reference>
<proteinExistence type="predicted"/>
<gene>
    <name evidence="2" type="ORF">ANCCAN_05304</name>
</gene>
<organism evidence="2 3">
    <name type="scientific">Ancylostoma caninum</name>
    <name type="common">Dog hookworm</name>
    <dbReference type="NCBI Taxonomy" id="29170"/>
    <lineage>
        <taxon>Eukaryota</taxon>
        <taxon>Metazoa</taxon>
        <taxon>Ecdysozoa</taxon>
        <taxon>Nematoda</taxon>
        <taxon>Chromadorea</taxon>
        <taxon>Rhabditida</taxon>
        <taxon>Rhabditina</taxon>
        <taxon>Rhabditomorpha</taxon>
        <taxon>Strongyloidea</taxon>
        <taxon>Ancylostomatidae</taxon>
        <taxon>Ancylostomatinae</taxon>
        <taxon>Ancylostoma</taxon>
    </lineage>
</organism>
<evidence type="ECO:0008006" key="4">
    <source>
        <dbReference type="Google" id="ProtNLM"/>
    </source>
</evidence>
<dbReference type="EMBL" id="JOJR01000044">
    <property type="protein sequence ID" value="RCN48665.1"/>
    <property type="molecule type" value="Genomic_DNA"/>
</dbReference>
<feature type="signal peptide" evidence="1">
    <location>
        <begin position="1"/>
        <end position="24"/>
    </location>
</feature>
<dbReference type="AlphaFoldDB" id="A0A368H060"/>
<evidence type="ECO:0000313" key="3">
    <source>
        <dbReference type="Proteomes" id="UP000252519"/>
    </source>
</evidence>